<proteinExistence type="predicted"/>
<dbReference type="Proteomes" id="UP001344888">
    <property type="component" value="Unassembled WGS sequence"/>
</dbReference>
<dbReference type="InterPro" id="IPR025009">
    <property type="entry name" value="DUF3977"/>
</dbReference>
<evidence type="ECO:0000313" key="2">
    <source>
        <dbReference type="Proteomes" id="UP001344888"/>
    </source>
</evidence>
<gene>
    <name evidence="1" type="ORF">P9B03_06150</name>
</gene>
<comment type="caution">
    <text evidence="1">The sequence shown here is derived from an EMBL/GenBank/DDBJ whole genome shotgun (WGS) entry which is preliminary data.</text>
</comment>
<evidence type="ECO:0000313" key="1">
    <source>
        <dbReference type="EMBL" id="MEC1178060.1"/>
    </source>
</evidence>
<keyword evidence="2" id="KW-1185">Reference proteome</keyword>
<dbReference type="Pfam" id="PF13122">
    <property type="entry name" value="DUF3977"/>
    <property type="match status" value="1"/>
</dbReference>
<dbReference type="EMBL" id="JARSFG010000009">
    <property type="protein sequence ID" value="MEC1178060.1"/>
    <property type="molecule type" value="Genomic_DNA"/>
</dbReference>
<accession>A0AAW9NU57</accession>
<organism evidence="1 2">
    <name type="scientific">Metasolibacillus meyeri</name>
    <dbReference type="NCBI Taxonomy" id="1071052"/>
    <lineage>
        <taxon>Bacteria</taxon>
        <taxon>Bacillati</taxon>
        <taxon>Bacillota</taxon>
        <taxon>Bacilli</taxon>
        <taxon>Bacillales</taxon>
        <taxon>Caryophanaceae</taxon>
        <taxon>Metasolibacillus</taxon>
    </lineage>
</organism>
<dbReference type="AlphaFoldDB" id="A0AAW9NU57"/>
<reference evidence="1 2" key="1">
    <citation type="submission" date="2023-03" db="EMBL/GenBank/DDBJ databases">
        <title>Bacillus Genome Sequencing.</title>
        <authorList>
            <person name="Dunlap C."/>
        </authorList>
    </citation>
    <scope>NUCLEOTIDE SEQUENCE [LARGE SCALE GENOMIC DNA]</scope>
    <source>
        <strain evidence="1 2">B-59205</strain>
    </source>
</reference>
<sequence length="78" mass="9165">MKYIELGFGNRWFVRTEFEQSDGMEYEKKGIVGPVHFQSLYIRVWLGKTVIILDSKEGFKKKKKSRHAFKCIVGMMST</sequence>
<name>A0AAW9NU57_9BACL</name>
<dbReference type="RefSeq" id="WP_326122594.1">
    <property type="nucleotide sequence ID" value="NZ_JARSFG010000009.1"/>
</dbReference>
<protein>
    <submittedName>
        <fullName evidence="1">DUF3977 family protein</fullName>
    </submittedName>
</protein>